<dbReference type="OrthoDB" id="9781030at2"/>
<keyword evidence="3 6" id="KW-0812">Transmembrane</keyword>
<organism evidence="7 8">
    <name type="scientific">Thermodesulforhabdus norvegica</name>
    <dbReference type="NCBI Taxonomy" id="39841"/>
    <lineage>
        <taxon>Bacteria</taxon>
        <taxon>Pseudomonadati</taxon>
        <taxon>Thermodesulfobacteriota</taxon>
        <taxon>Syntrophobacteria</taxon>
        <taxon>Syntrophobacterales</taxon>
        <taxon>Thermodesulforhabdaceae</taxon>
        <taxon>Thermodesulforhabdus</taxon>
    </lineage>
</organism>
<feature type="transmembrane region" description="Helical" evidence="6">
    <location>
        <begin position="34"/>
        <end position="56"/>
    </location>
</feature>
<dbReference type="InterPro" id="IPR017039">
    <property type="entry name" value="Virul_fac_BrkB"/>
</dbReference>
<dbReference type="Pfam" id="PF03631">
    <property type="entry name" value="Virul_fac_BrkB"/>
    <property type="match status" value="1"/>
</dbReference>
<feature type="transmembrane region" description="Helical" evidence="6">
    <location>
        <begin position="212"/>
        <end position="235"/>
    </location>
</feature>
<proteinExistence type="predicted"/>
<keyword evidence="5 6" id="KW-0472">Membrane</keyword>
<dbReference type="PANTHER" id="PTHR30213">
    <property type="entry name" value="INNER MEMBRANE PROTEIN YHJD"/>
    <property type="match status" value="1"/>
</dbReference>
<evidence type="ECO:0000313" key="7">
    <source>
        <dbReference type="EMBL" id="SFM62285.1"/>
    </source>
</evidence>
<evidence type="ECO:0000256" key="2">
    <source>
        <dbReference type="ARBA" id="ARBA00022475"/>
    </source>
</evidence>
<evidence type="ECO:0000256" key="4">
    <source>
        <dbReference type="ARBA" id="ARBA00022989"/>
    </source>
</evidence>
<dbReference type="NCBIfam" id="TIGR00765">
    <property type="entry name" value="yihY_not_rbn"/>
    <property type="match status" value="1"/>
</dbReference>
<keyword evidence="2" id="KW-1003">Cell membrane</keyword>
<sequence>MNYFTGTIRTFFRSCGTLIGEFRGSHGFGLSAELAFWFFYSIFPFLIFLFSLAGFLPPFSDRARILQLLQTTLPPPAYELIGNTVVNILVKPKGLMAFGTLLLALWSASNAVHSMMGTLNRIYGIKETRPYWKVKLVALTLTVTLCSVLTLTFLLLVIGPLITEKIMEALRWGKFVGTTIATVRFIVSIVGMYVALLLIYRFGPDIPRNTAYNLPGTGLAVFGGLLTSQLFGIYLKKIAPYNKFYGALGTVIAFMTWLYLIGVFILLGGQLNSLLFRKSPEFRARLTECRPYDNTT</sequence>
<name>A0A1I4SCT5_9BACT</name>
<feature type="transmembrane region" description="Helical" evidence="6">
    <location>
        <begin position="175"/>
        <end position="200"/>
    </location>
</feature>
<feature type="transmembrane region" description="Helical" evidence="6">
    <location>
        <begin position="136"/>
        <end position="163"/>
    </location>
</feature>
<dbReference type="GO" id="GO:0005886">
    <property type="term" value="C:plasma membrane"/>
    <property type="evidence" value="ECO:0007669"/>
    <property type="project" value="UniProtKB-SubCell"/>
</dbReference>
<evidence type="ECO:0000256" key="6">
    <source>
        <dbReference type="SAM" id="Phobius"/>
    </source>
</evidence>
<reference evidence="8" key="1">
    <citation type="submission" date="2016-10" db="EMBL/GenBank/DDBJ databases">
        <authorList>
            <person name="Varghese N."/>
            <person name="Submissions S."/>
        </authorList>
    </citation>
    <scope>NUCLEOTIDE SEQUENCE [LARGE SCALE GENOMIC DNA]</scope>
    <source>
        <strain evidence="8">DSM 9990</strain>
    </source>
</reference>
<dbReference type="PIRSF" id="PIRSF035875">
    <property type="entry name" value="RNase_BN"/>
    <property type="match status" value="1"/>
</dbReference>
<keyword evidence="8" id="KW-1185">Reference proteome</keyword>
<dbReference type="PANTHER" id="PTHR30213:SF0">
    <property type="entry name" value="UPF0761 MEMBRANE PROTEIN YIHY"/>
    <property type="match status" value="1"/>
</dbReference>
<protein>
    <submittedName>
        <fullName evidence="7">Membrane protein</fullName>
    </submittedName>
</protein>
<dbReference type="EMBL" id="FOUU01000002">
    <property type="protein sequence ID" value="SFM62285.1"/>
    <property type="molecule type" value="Genomic_DNA"/>
</dbReference>
<accession>A0A1I4SCT5</accession>
<dbReference type="RefSeq" id="WP_093393789.1">
    <property type="nucleotide sequence ID" value="NZ_FOUU01000002.1"/>
</dbReference>
<comment type="subcellular location">
    <subcellularLocation>
        <location evidence="1">Cell membrane</location>
        <topology evidence="1">Multi-pass membrane protein</topology>
    </subcellularLocation>
</comment>
<evidence type="ECO:0000256" key="5">
    <source>
        <dbReference type="ARBA" id="ARBA00023136"/>
    </source>
</evidence>
<evidence type="ECO:0000313" key="8">
    <source>
        <dbReference type="Proteomes" id="UP000199611"/>
    </source>
</evidence>
<dbReference type="AlphaFoldDB" id="A0A1I4SCT5"/>
<evidence type="ECO:0000256" key="1">
    <source>
        <dbReference type="ARBA" id="ARBA00004651"/>
    </source>
</evidence>
<keyword evidence="4 6" id="KW-1133">Transmembrane helix</keyword>
<feature type="transmembrane region" description="Helical" evidence="6">
    <location>
        <begin position="247"/>
        <end position="267"/>
    </location>
</feature>
<feature type="transmembrane region" description="Helical" evidence="6">
    <location>
        <begin position="95"/>
        <end position="116"/>
    </location>
</feature>
<gene>
    <name evidence="7" type="ORF">SAMN05660836_00892</name>
</gene>
<dbReference type="Proteomes" id="UP000199611">
    <property type="component" value="Unassembled WGS sequence"/>
</dbReference>
<evidence type="ECO:0000256" key="3">
    <source>
        <dbReference type="ARBA" id="ARBA00022692"/>
    </source>
</evidence>
<dbReference type="STRING" id="39841.SAMN05660836_00892"/>